<evidence type="ECO:0000313" key="1">
    <source>
        <dbReference type="EMBL" id="KIK98983.1"/>
    </source>
</evidence>
<proteinExistence type="predicted"/>
<evidence type="ECO:0000313" key="2">
    <source>
        <dbReference type="Proteomes" id="UP000054538"/>
    </source>
</evidence>
<sequence length="118" mass="13200">MSCRGKEMKRDDAHRNPSIYFAIRKHMLHDGDSVKIRIRPSAALKYVLRLATARLEAAWVATIPTSDTGNYFIFYGPSQPIRELDSPFIWPHARGAVDRGDACGASVEVGPLNDDTRD</sequence>
<keyword evidence="2" id="KW-1185">Reference proteome</keyword>
<reference evidence="1 2" key="1">
    <citation type="submission" date="2014-04" db="EMBL/GenBank/DDBJ databases">
        <authorList>
            <consortium name="DOE Joint Genome Institute"/>
            <person name="Kuo A."/>
            <person name="Kohler A."/>
            <person name="Jargeat P."/>
            <person name="Nagy L.G."/>
            <person name="Floudas D."/>
            <person name="Copeland A."/>
            <person name="Barry K.W."/>
            <person name="Cichocki N."/>
            <person name="Veneault-Fourrey C."/>
            <person name="LaButti K."/>
            <person name="Lindquist E.A."/>
            <person name="Lipzen A."/>
            <person name="Lundell T."/>
            <person name="Morin E."/>
            <person name="Murat C."/>
            <person name="Sun H."/>
            <person name="Tunlid A."/>
            <person name="Henrissat B."/>
            <person name="Grigoriev I.V."/>
            <person name="Hibbett D.S."/>
            <person name="Martin F."/>
            <person name="Nordberg H.P."/>
            <person name="Cantor M.N."/>
            <person name="Hua S.X."/>
        </authorList>
    </citation>
    <scope>NUCLEOTIDE SEQUENCE [LARGE SCALE GENOMIC DNA]</scope>
    <source>
        <strain evidence="1 2">Ve08.2h10</strain>
    </source>
</reference>
<accession>A0A0D0DVN4</accession>
<name>A0A0D0DVN4_9AGAM</name>
<dbReference type="HOGENOM" id="CLU_2073919_0_0_1"/>
<organism evidence="1 2">
    <name type="scientific">Paxillus rubicundulus Ve08.2h10</name>
    <dbReference type="NCBI Taxonomy" id="930991"/>
    <lineage>
        <taxon>Eukaryota</taxon>
        <taxon>Fungi</taxon>
        <taxon>Dikarya</taxon>
        <taxon>Basidiomycota</taxon>
        <taxon>Agaricomycotina</taxon>
        <taxon>Agaricomycetes</taxon>
        <taxon>Agaricomycetidae</taxon>
        <taxon>Boletales</taxon>
        <taxon>Paxilineae</taxon>
        <taxon>Paxillaceae</taxon>
        <taxon>Paxillus</taxon>
    </lineage>
</organism>
<protein>
    <submittedName>
        <fullName evidence="1">Uncharacterized protein</fullName>
    </submittedName>
</protein>
<dbReference type="InParanoid" id="A0A0D0DVN4"/>
<reference evidence="2" key="2">
    <citation type="submission" date="2015-01" db="EMBL/GenBank/DDBJ databases">
        <title>Evolutionary Origins and Diversification of the Mycorrhizal Mutualists.</title>
        <authorList>
            <consortium name="DOE Joint Genome Institute"/>
            <consortium name="Mycorrhizal Genomics Consortium"/>
            <person name="Kohler A."/>
            <person name="Kuo A."/>
            <person name="Nagy L.G."/>
            <person name="Floudas D."/>
            <person name="Copeland A."/>
            <person name="Barry K.W."/>
            <person name="Cichocki N."/>
            <person name="Veneault-Fourrey C."/>
            <person name="LaButti K."/>
            <person name="Lindquist E.A."/>
            <person name="Lipzen A."/>
            <person name="Lundell T."/>
            <person name="Morin E."/>
            <person name="Murat C."/>
            <person name="Riley R."/>
            <person name="Ohm R."/>
            <person name="Sun H."/>
            <person name="Tunlid A."/>
            <person name="Henrissat B."/>
            <person name="Grigoriev I.V."/>
            <person name="Hibbett D.S."/>
            <person name="Martin F."/>
        </authorList>
    </citation>
    <scope>NUCLEOTIDE SEQUENCE [LARGE SCALE GENOMIC DNA]</scope>
    <source>
        <strain evidence="2">Ve08.2h10</strain>
    </source>
</reference>
<dbReference type="AlphaFoldDB" id="A0A0D0DVN4"/>
<dbReference type="Proteomes" id="UP000054538">
    <property type="component" value="Unassembled WGS sequence"/>
</dbReference>
<dbReference type="EMBL" id="KN824874">
    <property type="protein sequence ID" value="KIK98983.1"/>
    <property type="molecule type" value="Genomic_DNA"/>
</dbReference>
<gene>
    <name evidence="1" type="ORF">PAXRUDRAFT_610243</name>
</gene>